<dbReference type="GO" id="GO:0016757">
    <property type="term" value="F:glycosyltransferase activity"/>
    <property type="evidence" value="ECO:0007669"/>
    <property type="project" value="UniProtKB-KW"/>
</dbReference>
<keyword evidence="3" id="KW-0328">Glycosyltransferase</keyword>
<comment type="subcellular location">
    <subcellularLocation>
        <location evidence="1">Cell membrane</location>
        <topology evidence="1">Multi-pass membrane protein</topology>
    </subcellularLocation>
</comment>
<dbReference type="FunFam" id="3.90.550.10:FF:000079">
    <property type="entry name" value="Probable glycosyl transferase"/>
    <property type="match status" value="1"/>
</dbReference>
<dbReference type="InterPro" id="IPR050256">
    <property type="entry name" value="Glycosyltransferase_2"/>
</dbReference>
<keyword evidence="12" id="KW-1185">Reference proteome</keyword>
<evidence type="ECO:0000256" key="7">
    <source>
        <dbReference type="ARBA" id="ARBA00023136"/>
    </source>
</evidence>
<dbReference type="PANTHER" id="PTHR48090">
    <property type="entry name" value="UNDECAPRENYL-PHOSPHATE 4-DEOXY-4-FORMAMIDO-L-ARABINOSE TRANSFERASE-RELATED"/>
    <property type="match status" value="1"/>
</dbReference>
<evidence type="ECO:0000256" key="3">
    <source>
        <dbReference type="ARBA" id="ARBA00022676"/>
    </source>
</evidence>
<comment type="similarity">
    <text evidence="8">Belongs to the glycosyltransferase 2 family. GtrB subfamily.</text>
</comment>
<keyword evidence="6 9" id="KW-1133">Transmembrane helix</keyword>
<dbReference type="SUPFAM" id="SSF53448">
    <property type="entry name" value="Nucleotide-diphospho-sugar transferases"/>
    <property type="match status" value="1"/>
</dbReference>
<feature type="domain" description="Glycosyltransferase 2-like" evidence="10">
    <location>
        <begin position="26"/>
        <end position="188"/>
    </location>
</feature>
<comment type="caution">
    <text evidence="11">The sequence shown here is derived from an EMBL/GenBank/DDBJ whole genome shotgun (WGS) entry which is preliminary data.</text>
</comment>
<evidence type="ECO:0000256" key="8">
    <source>
        <dbReference type="ARBA" id="ARBA00038152"/>
    </source>
</evidence>
<keyword evidence="5 9" id="KW-0812">Transmembrane</keyword>
<dbReference type="RefSeq" id="WP_169493692.1">
    <property type="nucleotide sequence ID" value="NZ_JABBGM010000005.1"/>
</dbReference>
<evidence type="ECO:0000256" key="1">
    <source>
        <dbReference type="ARBA" id="ARBA00004651"/>
    </source>
</evidence>
<evidence type="ECO:0000256" key="9">
    <source>
        <dbReference type="SAM" id="Phobius"/>
    </source>
</evidence>
<dbReference type="EMBL" id="JABBGM010000005">
    <property type="protein sequence ID" value="NML94401.1"/>
    <property type="molecule type" value="Genomic_DNA"/>
</dbReference>
<dbReference type="AlphaFoldDB" id="A0A7Y0G9P0"/>
<keyword evidence="7 9" id="KW-0472">Membrane</keyword>
<evidence type="ECO:0000256" key="2">
    <source>
        <dbReference type="ARBA" id="ARBA00022475"/>
    </source>
</evidence>
<proteinExistence type="inferred from homology"/>
<dbReference type="Proteomes" id="UP000583556">
    <property type="component" value="Unassembled WGS sequence"/>
</dbReference>
<dbReference type="Pfam" id="PF00535">
    <property type="entry name" value="Glycos_transf_2"/>
    <property type="match status" value="1"/>
</dbReference>
<dbReference type="PANTHER" id="PTHR48090:SF1">
    <property type="entry name" value="PROPHAGE BACTOPRENOL GLUCOSYL TRANSFERASE HOMOLOG"/>
    <property type="match status" value="1"/>
</dbReference>
<evidence type="ECO:0000259" key="10">
    <source>
        <dbReference type="Pfam" id="PF00535"/>
    </source>
</evidence>
<evidence type="ECO:0000313" key="12">
    <source>
        <dbReference type="Proteomes" id="UP000583556"/>
    </source>
</evidence>
<feature type="transmembrane region" description="Helical" evidence="9">
    <location>
        <begin position="287"/>
        <end position="308"/>
    </location>
</feature>
<gene>
    <name evidence="11" type="ORF">HHL27_12075</name>
</gene>
<dbReference type="GO" id="GO:0005886">
    <property type="term" value="C:plasma membrane"/>
    <property type="evidence" value="ECO:0007669"/>
    <property type="project" value="UniProtKB-SubCell"/>
</dbReference>
<dbReference type="CDD" id="cd04187">
    <property type="entry name" value="DPM1_like_bac"/>
    <property type="match status" value="1"/>
</dbReference>
<accession>A0A7Y0G9P0</accession>
<evidence type="ECO:0000256" key="6">
    <source>
        <dbReference type="ARBA" id="ARBA00022989"/>
    </source>
</evidence>
<feature type="transmembrane region" description="Helical" evidence="9">
    <location>
        <begin position="254"/>
        <end position="275"/>
    </location>
</feature>
<keyword evidence="2" id="KW-1003">Cell membrane</keyword>
<dbReference type="InterPro" id="IPR001173">
    <property type="entry name" value="Glyco_trans_2-like"/>
</dbReference>
<name>A0A7Y0G9P0_9SPHN</name>
<protein>
    <submittedName>
        <fullName evidence="11">Glycosyltransferase family 2 protein</fullName>
    </submittedName>
</protein>
<organism evidence="11 12">
    <name type="scientific">Novosphingobium olei</name>
    <dbReference type="NCBI Taxonomy" id="2728851"/>
    <lineage>
        <taxon>Bacteria</taxon>
        <taxon>Pseudomonadati</taxon>
        <taxon>Pseudomonadota</taxon>
        <taxon>Alphaproteobacteria</taxon>
        <taxon>Sphingomonadales</taxon>
        <taxon>Sphingomonadaceae</taxon>
        <taxon>Novosphingobium</taxon>
    </lineage>
</organism>
<reference evidence="11 12" key="1">
    <citation type="submission" date="2020-04" db="EMBL/GenBank/DDBJ databases">
        <title>Novosphingobium sp. TW-4 isolated from soil.</title>
        <authorList>
            <person name="Dahal R.H."/>
            <person name="Chaudhary D.K."/>
        </authorList>
    </citation>
    <scope>NUCLEOTIDE SEQUENCE [LARGE SCALE GENOMIC DNA]</scope>
    <source>
        <strain evidence="11 12">TW-4</strain>
    </source>
</reference>
<dbReference type="InterPro" id="IPR029044">
    <property type="entry name" value="Nucleotide-diphossugar_trans"/>
</dbReference>
<evidence type="ECO:0000256" key="4">
    <source>
        <dbReference type="ARBA" id="ARBA00022679"/>
    </source>
</evidence>
<evidence type="ECO:0000313" key="11">
    <source>
        <dbReference type="EMBL" id="NML94401.1"/>
    </source>
</evidence>
<sequence>MLQDLQDWRVEGALNPWRKPGRVGLSVVIPCYNEAPVIDALMARLMPVCEAASPGDYEIVLVNDGSSDATWALITAHAARSAHVVGVDLARNHGHQLALTCGLQVCRGERVLVIDADLQDPPELLPEMMRLADEGADVVYGQRVVREGETMFKKATAAAFYRVLERLIDIDIPRDAGDFRLMTRPVVDTLNAMPERFRFVRGMVGWVGFRQVALPYKRDARFAGETHYPLRKMLALAFDAVTSFSVKPLRIASLFGALAGLAGFVMLGWVLSVWLTSGTVHGWTSMIAVVLILGSVQLLVLGVFGEYIGRMYIETKGRPMFVVRQVFRGDQA</sequence>
<evidence type="ECO:0000256" key="5">
    <source>
        <dbReference type="ARBA" id="ARBA00022692"/>
    </source>
</evidence>
<keyword evidence="4 11" id="KW-0808">Transferase</keyword>
<dbReference type="Gene3D" id="3.90.550.10">
    <property type="entry name" value="Spore Coat Polysaccharide Biosynthesis Protein SpsA, Chain A"/>
    <property type="match status" value="1"/>
</dbReference>